<feature type="compositionally biased region" description="Polar residues" evidence="1">
    <location>
        <begin position="583"/>
        <end position="593"/>
    </location>
</feature>
<evidence type="ECO:0000313" key="3">
    <source>
        <dbReference type="Proteomes" id="UP001586593"/>
    </source>
</evidence>
<evidence type="ECO:0000256" key="1">
    <source>
        <dbReference type="SAM" id="MobiDB-lite"/>
    </source>
</evidence>
<accession>A0ABR3WRK4</accession>
<evidence type="ECO:0000313" key="2">
    <source>
        <dbReference type="EMBL" id="KAL1866297.1"/>
    </source>
</evidence>
<feature type="region of interest" description="Disordered" evidence="1">
    <location>
        <begin position="578"/>
        <end position="612"/>
    </location>
</feature>
<dbReference type="PANTHER" id="PTHR35179">
    <property type="entry name" value="PROTEIN CBG02620"/>
    <property type="match status" value="1"/>
</dbReference>
<dbReference type="EMBL" id="JAZHXJ010000270">
    <property type="protein sequence ID" value="KAL1866297.1"/>
    <property type="molecule type" value="Genomic_DNA"/>
</dbReference>
<proteinExistence type="predicted"/>
<sequence length="612" mass="68318">MASVLKAEITRRDLEDLPTQPSHVASITDVRHLASYNWIEAPTPTIAVPGSPALWSPPGGPQQLKKDSGLIYIAQNAARHPDSPLEPLFRALHIESPSVDLSSTDVVTDRNNIRKLLSFVNPGLGRNELEPFTISVEVTKDTAIFCREETKTHEFIGPSEFRGFGHEFEKTYTKSRISGDTGHHRIIAYRFGGLNFIVRYETDGYVPTMTQTLGSKEPERDGLSGMLASLSLSPNPGLSIATPAGSKLRIRKEGAVVPLQATLEVKTRVFYKRLEIRDVIPQLWASQTPQLVRAYHRNGLFRDPVVENVTGDIKRWERDNHRDLSKLASLIAKIRSVAKELGGSVILKYDTTGDKLVVVSRSAQKKMLPDDLYSRWGDVAVETATPRELSTEAVKVADIDPVIVASASSNALAGVGRSPNSKTAASPKKLATVPFADVIAYSEEHGFRHFFRRMPCNLADYRILCNSLNALGVDVLKHQRLQDVVRELKTGDDDYDPEERRPIKNSKARARDAAFKMLYLFLVGESLSPARDGNVAYNAVIYIVSHRRKFKTRTRQMVREAFETRFVVTYKQRMGLDKWPIASPQQPGGQDSEGTTEEDADADSYFWDSDWS</sequence>
<organism evidence="2 3">
    <name type="scientific">Phialemonium thermophilum</name>
    <dbReference type="NCBI Taxonomy" id="223376"/>
    <lineage>
        <taxon>Eukaryota</taxon>
        <taxon>Fungi</taxon>
        <taxon>Dikarya</taxon>
        <taxon>Ascomycota</taxon>
        <taxon>Pezizomycotina</taxon>
        <taxon>Sordariomycetes</taxon>
        <taxon>Sordariomycetidae</taxon>
        <taxon>Cephalothecales</taxon>
        <taxon>Cephalothecaceae</taxon>
        <taxon>Phialemonium</taxon>
    </lineage>
</organism>
<name>A0ABR3WRK4_9PEZI</name>
<reference evidence="2 3" key="1">
    <citation type="journal article" date="2024" name="Commun. Biol.">
        <title>Comparative genomic analysis of thermophilic fungi reveals convergent evolutionary adaptations and gene losses.</title>
        <authorList>
            <person name="Steindorff A.S."/>
            <person name="Aguilar-Pontes M.V."/>
            <person name="Robinson A.J."/>
            <person name="Andreopoulos B."/>
            <person name="LaButti K."/>
            <person name="Kuo A."/>
            <person name="Mondo S."/>
            <person name="Riley R."/>
            <person name="Otillar R."/>
            <person name="Haridas S."/>
            <person name="Lipzen A."/>
            <person name="Grimwood J."/>
            <person name="Schmutz J."/>
            <person name="Clum A."/>
            <person name="Reid I.D."/>
            <person name="Moisan M.C."/>
            <person name="Butler G."/>
            <person name="Nguyen T.T.M."/>
            <person name="Dewar K."/>
            <person name="Conant G."/>
            <person name="Drula E."/>
            <person name="Henrissat B."/>
            <person name="Hansel C."/>
            <person name="Singer S."/>
            <person name="Hutchinson M.I."/>
            <person name="de Vries R.P."/>
            <person name="Natvig D.O."/>
            <person name="Powell A.J."/>
            <person name="Tsang A."/>
            <person name="Grigoriev I.V."/>
        </authorList>
    </citation>
    <scope>NUCLEOTIDE SEQUENCE [LARGE SCALE GENOMIC DNA]</scope>
    <source>
        <strain evidence="2 3">ATCC 24622</strain>
    </source>
</reference>
<dbReference type="Proteomes" id="UP001586593">
    <property type="component" value="Unassembled WGS sequence"/>
</dbReference>
<keyword evidence="3" id="KW-1185">Reference proteome</keyword>
<dbReference type="PANTHER" id="PTHR35179:SF2">
    <property type="entry name" value="START DOMAIN-CONTAINING PROTEIN"/>
    <property type="match status" value="1"/>
</dbReference>
<comment type="caution">
    <text evidence="2">The sequence shown here is derived from an EMBL/GenBank/DDBJ whole genome shotgun (WGS) entry which is preliminary data.</text>
</comment>
<protein>
    <recommendedName>
        <fullName evidence="4">Geranylgeranyl pyrophosphate synthetase</fullName>
    </recommendedName>
</protein>
<gene>
    <name evidence="2" type="ORF">VTK73DRAFT_4812</name>
</gene>
<evidence type="ECO:0008006" key="4">
    <source>
        <dbReference type="Google" id="ProtNLM"/>
    </source>
</evidence>